<evidence type="ECO:0000256" key="1">
    <source>
        <dbReference type="ARBA" id="ARBA00022448"/>
    </source>
</evidence>
<dbReference type="PANTHER" id="PTHR42794:SF2">
    <property type="entry name" value="ABC TRANSPORTER ATP-BINDING PROTEIN"/>
    <property type="match status" value="1"/>
</dbReference>
<dbReference type="SMART" id="SM00382">
    <property type="entry name" value="AAA"/>
    <property type="match status" value="1"/>
</dbReference>
<evidence type="ECO:0000313" key="4">
    <source>
        <dbReference type="EMBL" id="AWB84281.1"/>
    </source>
</evidence>
<name>A0A2S0WET4_9CORY</name>
<dbReference type="PANTHER" id="PTHR42794">
    <property type="entry name" value="HEMIN IMPORT ATP-BINDING PROTEIN HMUV"/>
    <property type="match status" value="1"/>
</dbReference>
<dbReference type="OrthoDB" id="3579586at2"/>
<dbReference type="InterPro" id="IPR003439">
    <property type="entry name" value="ABC_transporter-like_ATP-bd"/>
</dbReference>
<dbReference type="PROSITE" id="PS50893">
    <property type="entry name" value="ABC_TRANSPORTER_2"/>
    <property type="match status" value="1"/>
</dbReference>
<dbReference type="KEGG" id="clia:C3E79_07135"/>
<sequence>MIEARGIEYRSILRGVDAQFADRGVTGIIGPNGAGKTTLLKCLFGALTPTAGRVRIDATDLATLSPRDLARSVAVVSQEPSFNDRMSVAELVSLGRLPHRDRRGRGEEEIATALEKVGLLGLAHRPIAQLSGGERQRVMIARALAQRPRYLLLDEPGNHLDIHHQLDLFYILGEFDGGAVVVLHDLNQALAYCDVVYVLDGGRVAAAGAPREVLVPEVLEPIYNVRVHRAGDLFAFTREEQQ</sequence>
<dbReference type="CDD" id="cd03214">
    <property type="entry name" value="ABC_Iron-Siderophores_B12_Hemin"/>
    <property type="match status" value="1"/>
</dbReference>
<dbReference type="GO" id="GO:0005524">
    <property type="term" value="F:ATP binding"/>
    <property type="evidence" value="ECO:0007669"/>
    <property type="project" value="UniProtKB-KW"/>
</dbReference>
<dbReference type="InterPro" id="IPR017871">
    <property type="entry name" value="ABC_transporter-like_CS"/>
</dbReference>
<dbReference type="InterPro" id="IPR003593">
    <property type="entry name" value="AAA+_ATPase"/>
</dbReference>
<evidence type="ECO:0000256" key="3">
    <source>
        <dbReference type="ARBA" id="ARBA00022840"/>
    </source>
</evidence>
<gene>
    <name evidence="4" type="ORF">C3E79_07135</name>
</gene>
<dbReference type="EMBL" id="CP026948">
    <property type="protein sequence ID" value="AWB84281.1"/>
    <property type="molecule type" value="Genomic_DNA"/>
</dbReference>
<keyword evidence="2" id="KW-0547">Nucleotide-binding</keyword>
<dbReference type="Gene3D" id="3.40.50.300">
    <property type="entry name" value="P-loop containing nucleotide triphosphate hydrolases"/>
    <property type="match status" value="1"/>
</dbReference>
<dbReference type="InterPro" id="IPR027417">
    <property type="entry name" value="P-loop_NTPase"/>
</dbReference>
<evidence type="ECO:0000256" key="2">
    <source>
        <dbReference type="ARBA" id="ARBA00022741"/>
    </source>
</evidence>
<evidence type="ECO:0000313" key="5">
    <source>
        <dbReference type="Proteomes" id="UP000244754"/>
    </source>
</evidence>
<dbReference type="SUPFAM" id="SSF52540">
    <property type="entry name" value="P-loop containing nucleoside triphosphate hydrolases"/>
    <property type="match status" value="1"/>
</dbReference>
<keyword evidence="1" id="KW-0813">Transport</keyword>
<dbReference type="GO" id="GO:0016887">
    <property type="term" value="F:ATP hydrolysis activity"/>
    <property type="evidence" value="ECO:0007669"/>
    <property type="project" value="InterPro"/>
</dbReference>
<reference evidence="5" key="1">
    <citation type="submission" date="2018-01" db="EMBL/GenBank/DDBJ databases">
        <authorList>
            <person name="Li J."/>
        </authorList>
    </citation>
    <scope>NUCLEOTIDE SEQUENCE [LARGE SCALE GENOMIC DNA]</scope>
    <source>
        <strain evidence="5">2184</strain>
    </source>
</reference>
<dbReference type="PROSITE" id="PS00211">
    <property type="entry name" value="ABC_TRANSPORTER_1"/>
    <property type="match status" value="1"/>
</dbReference>
<accession>A0A2S0WET4</accession>
<keyword evidence="3" id="KW-0067">ATP-binding</keyword>
<dbReference type="RefSeq" id="WP_108404290.1">
    <property type="nucleotide sequence ID" value="NZ_CP026948.1"/>
</dbReference>
<dbReference type="Proteomes" id="UP000244754">
    <property type="component" value="Chromosome"/>
</dbReference>
<dbReference type="AlphaFoldDB" id="A0A2S0WET4"/>
<dbReference type="Pfam" id="PF00005">
    <property type="entry name" value="ABC_tran"/>
    <property type="match status" value="1"/>
</dbReference>
<dbReference type="FunFam" id="3.40.50.300:FF:000134">
    <property type="entry name" value="Iron-enterobactin ABC transporter ATP-binding protein"/>
    <property type="match status" value="1"/>
</dbReference>
<keyword evidence="5" id="KW-1185">Reference proteome</keyword>
<organism evidence="4 5">
    <name type="scientific">Corynebacterium liangguodongii</name>
    <dbReference type="NCBI Taxonomy" id="2079535"/>
    <lineage>
        <taxon>Bacteria</taxon>
        <taxon>Bacillati</taxon>
        <taxon>Actinomycetota</taxon>
        <taxon>Actinomycetes</taxon>
        <taxon>Mycobacteriales</taxon>
        <taxon>Corynebacteriaceae</taxon>
        <taxon>Corynebacterium</taxon>
    </lineage>
</organism>
<proteinExistence type="predicted"/>
<protein>
    <submittedName>
        <fullName evidence="4">Histidinol phosphatase</fullName>
    </submittedName>
</protein>